<feature type="region of interest" description="Disordered" evidence="1">
    <location>
        <begin position="1"/>
        <end position="94"/>
    </location>
</feature>
<keyword evidence="3" id="KW-1185">Reference proteome</keyword>
<accession>A0A371D2P1</accession>
<evidence type="ECO:0000313" key="3">
    <source>
        <dbReference type="Proteomes" id="UP000256964"/>
    </source>
</evidence>
<feature type="compositionally biased region" description="Polar residues" evidence="1">
    <location>
        <begin position="55"/>
        <end position="67"/>
    </location>
</feature>
<name>A0A371D2P1_9APHY</name>
<feature type="compositionally biased region" description="Polar residues" evidence="1">
    <location>
        <begin position="31"/>
        <end position="43"/>
    </location>
</feature>
<dbReference type="AlphaFoldDB" id="A0A371D2P1"/>
<sequence length="94" mass="10012">MVEESCHAPGIRKFPSPTSARNQPGPERRATNTSLSQTPNASGGATHFKSAHHIASSSEATTGSSLDTTRRGQDFPFPIARQEVVGPAEQARVR</sequence>
<reference evidence="2 3" key="1">
    <citation type="journal article" date="2018" name="Biotechnol. Biofuels">
        <title>Integrative visual omics of the white-rot fungus Polyporus brumalis exposes the biotechnological potential of its oxidative enzymes for delignifying raw plant biomass.</title>
        <authorList>
            <person name="Miyauchi S."/>
            <person name="Rancon A."/>
            <person name="Drula E."/>
            <person name="Hage H."/>
            <person name="Chaduli D."/>
            <person name="Favel A."/>
            <person name="Grisel S."/>
            <person name="Henrissat B."/>
            <person name="Herpoel-Gimbert I."/>
            <person name="Ruiz-Duenas F.J."/>
            <person name="Chevret D."/>
            <person name="Hainaut M."/>
            <person name="Lin J."/>
            <person name="Wang M."/>
            <person name="Pangilinan J."/>
            <person name="Lipzen A."/>
            <person name="Lesage-Meessen L."/>
            <person name="Navarro D."/>
            <person name="Riley R."/>
            <person name="Grigoriev I.V."/>
            <person name="Zhou S."/>
            <person name="Raouche S."/>
            <person name="Rosso M.N."/>
        </authorList>
    </citation>
    <scope>NUCLEOTIDE SEQUENCE [LARGE SCALE GENOMIC DNA]</scope>
    <source>
        <strain evidence="2 3">BRFM 1820</strain>
    </source>
</reference>
<protein>
    <submittedName>
        <fullName evidence="2">Uncharacterized protein</fullName>
    </submittedName>
</protein>
<gene>
    <name evidence="2" type="ORF">OH76DRAFT_819543</name>
</gene>
<dbReference type="EMBL" id="KZ857424">
    <property type="protein sequence ID" value="RDX46804.1"/>
    <property type="molecule type" value="Genomic_DNA"/>
</dbReference>
<evidence type="ECO:0000256" key="1">
    <source>
        <dbReference type="SAM" id="MobiDB-lite"/>
    </source>
</evidence>
<dbReference type="Proteomes" id="UP000256964">
    <property type="component" value="Unassembled WGS sequence"/>
</dbReference>
<evidence type="ECO:0000313" key="2">
    <source>
        <dbReference type="EMBL" id="RDX46804.1"/>
    </source>
</evidence>
<proteinExistence type="predicted"/>
<organism evidence="2 3">
    <name type="scientific">Lentinus brumalis</name>
    <dbReference type="NCBI Taxonomy" id="2498619"/>
    <lineage>
        <taxon>Eukaryota</taxon>
        <taxon>Fungi</taxon>
        <taxon>Dikarya</taxon>
        <taxon>Basidiomycota</taxon>
        <taxon>Agaricomycotina</taxon>
        <taxon>Agaricomycetes</taxon>
        <taxon>Polyporales</taxon>
        <taxon>Polyporaceae</taxon>
        <taxon>Lentinus</taxon>
    </lineage>
</organism>